<dbReference type="Pfam" id="PF03374">
    <property type="entry name" value="ANT"/>
    <property type="match status" value="1"/>
</dbReference>
<feature type="domain" description="Antirepressor protein C-terminal" evidence="2">
    <location>
        <begin position="140"/>
        <end position="243"/>
    </location>
</feature>
<dbReference type="eggNOG" id="COG3646">
    <property type="taxonomic scope" value="Bacteria"/>
</dbReference>
<evidence type="ECO:0000313" key="3">
    <source>
        <dbReference type="EMBL" id="EOH86698.1"/>
    </source>
</evidence>
<dbReference type="InterPro" id="IPR005039">
    <property type="entry name" value="Ant_C"/>
</dbReference>
<dbReference type="HOGENOM" id="CLU_046670_7_4_9"/>
<dbReference type="Proteomes" id="UP000013782">
    <property type="component" value="Unassembled WGS sequence"/>
</dbReference>
<dbReference type="STRING" id="160454.RV10_GL003650"/>
<dbReference type="AlphaFoldDB" id="R2PTP5"/>
<dbReference type="InterPro" id="IPR014054">
    <property type="entry name" value="Phage_regulatory_Rha"/>
</dbReference>
<comment type="caution">
    <text evidence="3">The sequence shown here is derived from an EMBL/GenBank/DDBJ whole genome shotgun (WGS) entry which is preliminary data.</text>
</comment>
<sequence>MIQLLERTINSREVADKVEKRHSDLVRDIDTYISYIDQNADLRSDDFFIESTYKAGTGKSYKCYECTKQGCEMIANKMTGKKGTQFTAYYVQLFNQMEQKERQTVIQFQIPQNYAEALRLAADQAEENEKLKAENEIQAQRIAEYEPKVNYLDKILSSKKTVTVTQIAADYGISAQKLNKILREERVQRKVNNQWILYRNYMNNGYTKSDTINIVRSNGMPDVQMQTKWTQKGRLFIHELLEKRGIIALMDIDEQ</sequence>
<dbReference type="eggNOG" id="COG3645">
    <property type="taxonomic scope" value="Bacteria"/>
</dbReference>
<dbReference type="Pfam" id="PF09669">
    <property type="entry name" value="Phage_pRha"/>
    <property type="match status" value="1"/>
</dbReference>
<keyword evidence="1" id="KW-0175">Coiled coil</keyword>
<dbReference type="EMBL" id="AJAQ01000050">
    <property type="protein sequence ID" value="EOH86698.1"/>
    <property type="molecule type" value="Genomic_DNA"/>
</dbReference>
<feature type="coiled-coil region" evidence="1">
    <location>
        <begin position="114"/>
        <end position="141"/>
    </location>
</feature>
<dbReference type="PATRIC" id="fig|1158607.3.peg.5122"/>
<gene>
    <name evidence="3" type="ORF">UAU_05143</name>
</gene>
<evidence type="ECO:0000259" key="2">
    <source>
        <dbReference type="Pfam" id="PF03374"/>
    </source>
</evidence>
<proteinExistence type="predicted"/>
<evidence type="ECO:0000256" key="1">
    <source>
        <dbReference type="SAM" id="Coils"/>
    </source>
</evidence>
<name>R2PTP5_9ENTE</name>
<protein>
    <submittedName>
        <fullName evidence="3">Rha family phage regulatory protein</fullName>
    </submittedName>
</protein>
<accession>R2PTP5</accession>
<reference evidence="3 4" key="1">
    <citation type="submission" date="2013-02" db="EMBL/GenBank/DDBJ databases">
        <title>The Genome Sequence of Enterococcus pallens BAA-351.</title>
        <authorList>
            <consortium name="The Broad Institute Genome Sequencing Platform"/>
            <consortium name="The Broad Institute Genome Sequencing Center for Infectious Disease"/>
            <person name="Earl A.M."/>
            <person name="Gilmore M.S."/>
            <person name="Lebreton F."/>
            <person name="Walker B."/>
            <person name="Young S.K."/>
            <person name="Zeng Q."/>
            <person name="Gargeya S."/>
            <person name="Fitzgerald M."/>
            <person name="Haas B."/>
            <person name="Abouelleil A."/>
            <person name="Alvarado L."/>
            <person name="Arachchi H.M."/>
            <person name="Berlin A.M."/>
            <person name="Chapman S.B."/>
            <person name="Dewar J."/>
            <person name="Goldberg J."/>
            <person name="Griggs A."/>
            <person name="Gujja S."/>
            <person name="Hansen M."/>
            <person name="Howarth C."/>
            <person name="Imamovic A."/>
            <person name="Larimer J."/>
            <person name="McCowan C."/>
            <person name="Murphy C."/>
            <person name="Neiman D."/>
            <person name="Pearson M."/>
            <person name="Priest M."/>
            <person name="Roberts A."/>
            <person name="Saif S."/>
            <person name="Shea T."/>
            <person name="Sisk P."/>
            <person name="Sykes S."/>
            <person name="Wortman J."/>
            <person name="Nusbaum C."/>
            <person name="Birren B."/>
        </authorList>
    </citation>
    <scope>NUCLEOTIDE SEQUENCE [LARGE SCALE GENOMIC DNA]</scope>
    <source>
        <strain evidence="3 4">ATCC BAA-351</strain>
    </source>
</reference>
<dbReference type="RefSeq" id="WP_010760066.1">
    <property type="nucleotide sequence ID" value="NZ_ASWD01000003.1"/>
</dbReference>
<evidence type="ECO:0000313" key="4">
    <source>
        <dbReference type="Proteomes" id="UP000013782"/>
    </source>
</evidence>
<keyword evidence="4" id="KW-1185">Reference proteome</keyword>
<dbReference type="GO" id="GO:0003677">
    <property type="term" value="F:DNA binding"/>
    <property type="evidence" value="ECO:0007669"/>
    <property type="project" value="InterPro"/>
</dbReference>
<organism evidence="3 4">
    <name type="scientific">Enterococcus pallens ATCC BAA-351</name>
    <dbReference type="NCBI Taxonomy" id="1158607"/>
    <lineage>
        <taxon>Bacteria</taxon>
        <taxon>Bacillati</taxon>
        <taxon>Bacillota</taxon>
        <taxon>Bacilli</taxon>
        <taxon>Lactobacillales</taxon>
        <taxon>Enterococcaceae</taxon>
        <taxon>Enterococcus</taxon>
    </lineage>
</organism>
<dbReference type="OrthoDB" id="9812611at2"/>